<dbReference type="Pfam" id="PF01593">
    <property type="entry name" value="Amino_oxidase"/>
    <property type="match status" value="1"/>
</dbReference>
<reference evidence="2 3" key="1">
    <citation type="submission" date="2020-09" db="EMBL/GenBank/DDBJ databases">
        <title>Isolation and identification of active actinomycetes.</title>
        <authorList>
            <person name="Li X."/>
        </authorList>
    </citation>
    <scope>NUCLEOTIDE SEQUENCE [LARGE SCALE GENOMIC DNA]</scope>
    <source>
        <strain evidence="2 3">NEAU-LLC</strain>
    </source>
</reference>
<dbReference type="Proteomes" id="UP000598426">
    <property type="component" value="Unassembled WGS sequence"/>
</dbReference>
<dbReference type="Gene3D" id="3.50.50.60">
    <property type="entry name" value="FAD/NAD(P)-binding domain"/>
    <property type="match status" value="1"/>
</dbReference>
<dbReference type="RefSeq" id="WP_191172120.1">
    <property type="nucleotide sequence ID" value="NZ_JACXZS010000007.1"/>
</dbReference>
<dbReference type="InterPro" id="IPR050464">
    <property type="entry name" value="Zeta_carotene_desat/Oxidored"/>
</dbReference>
<evidence type="ECO:0000259" key="1">
    <source>
        <dbReference type="Pfam" id="PF01593"/>
    </source>
</evidence>
<proteinExistence type="predicted"/>
<dbReference type="Gene3D" id="3.90.660.20">
    <property type="entry name" value="Protoporphyrinogen oxidase, mitochondrial, domain 2"/>
    <property type="match status" value="1"/>
</dbReference>
<sequence>MPDHSGRFSIVGGGVGGLVVARRLAASGAEVTVFEASDRLGGTVARHEVAGIGLDAAAESFAVRGGVVAALLEELGLQDDIVAPAPGPAWLQPMSGDPLPLPATALLGIPADPLADDVVRVVGGTAAARAVELDARAVEGVPGTLGALVRARYGDAVLDRLVAPVVHGVHSQHPDELPVARAHPGLADAVREAGSLGAAVARLRAAAPPGAAVAGIRGGLHRIVPALADDLARRGGDVRFNAHIDDLSRLDGTVVVAAPGVAAPAPPGRRIDLITLVVEQDELDAAPRGTGLLVAAGAPLGARALTHATAKWEWLRQAAGGRHVIRLSYDRTPSDPVAAARADAETLLGVRLPTVVGAAHVWWMRPGAASIPPPGVTLVGETVAGSGLAGIVAHAERTASDLLRPHLVVERAERDETQ</sequence>
<dbReference type="SUPFAM" id="SSF51905">
    <property type="entry name" value="FAD/NAD(P)-binding domain"/>
    <property type="match status" value="1"/>
</dbReference>
<dbReference type="InterPro" id="IPR036188">
    <property type="entry name" value="FAD/NAD-bd_sf"/>
</dbReference>
<evidence type="ECO:0000313" key="3">
    <source>
        <dbReference type="Proteomes" id="UP000598426"/>
    </source>
</evidence>
<dbReference type="InterPro" id="IPR002937">
    <property type="entry name" value="Amino_oxidase"/>
</dbReference>
<dbReference type="EMBL" id="JACXZS010000007">
    <property type="protein sequence ID" value="MBD3942505.1"/>
    <property type="molecule type" value="Genomic_DNA"/>
</dbReference>
<accession>A0ABR8NPD4</accession>
<evidence type="ECO:0000313" key="2">
    <source>
        <dbReference type="EMBL" id="MBD3942505.1"/>
    </source>
</evidence>
<protein>
    <submittedName>
        <fullName evidence="2">FAD-dependent oxidoreductase</fullName>
    </submittedName>
</protein>
<name>A0ABR8NPD4_9MICO</name>
<comment type="caution">
    <text evidence="2">The sequence shown here is derived from an EMBL/GenBank/DDBJ whole genome shotgun (WGS) entry which is preliminary data.</text>
</comment>
<keyword evidence="3" id="KW-1185">Reference proteome</keyword>
<gene>
    <name evidence="2" type="ORF">IF188_12425</name>
</gene>
<feature type="domain" description="Amine oxidase" evidence="1">
    <location>
        <begin position="16"/>
        <end position="256"/>
    </location>
</feature>
<dbReference type="PANTHER" id="PTHR42923:SF3">
    <property type="entry name" value="PROTOPORPHYRINOGEN OXIDASE"/>
    <property type="match status" value="1"/>
</dbReference>
<dbReference type="SUPFAM" id="SSF54373">
    <property type="entry name" value="FAD-linked reductases, C-terminal domain"/>
    <property type="match status" value="1"/>
</dbReference>
<organism evidence="2 3">
    <name type="scientific">Microbacterium helvum</name>
    <dbReference type="NCBI Taxonomy" id="2773713"/>
    <lineage>
        <taxon>Bacteria</taxon>
        <taxon>Bacillati</taxon>
        <taxon>Actinomycetota</taxon>
        <taxon>Actinomycetes</taxon>
        <taxon>Micrococcales</taxon>
        <taxon>Microbacteriaceae</taxon>
        <taxon>Microbacterium</taxon>
    </lineage>
</organism>
<dbReference type="PANTHER" id="PTHR42923">
    <property type="entry name" value="PROTOPORPHYRINOGEN OXIDASE"/>
    <property type="match status" value="1"/>
</dbReference>